<dbReference type="Gene3D" id="3.40.50.720">
    <property type="entry name" value="NAD(P)-binding Rossmann-like Domain"/>
    <property type="match status" value="1"/>
</dbReference>
<comment type="similarity">
    <text evidence="1">Belongs to the NmrA-type oxidoreductase family.</text>
</comment>
<evidence type="ECO:0000313" key="5">
    <source>
        <dbReference type="Proteomes" id="UP000077266"/>
    </source>
</evidence>
<proteinExistence type="inferred from homology"/>
<protein>
    <submittedName>
        <fullName evidence="4">NAD(P)-binding protein</fullName>
    </submittedName>
</protein>
<reference evidence="4 5" key="1">
    <citation type="journal article" date="2016" name="Mol. Biol. Evol.">
        <title>Comparative Genomics of Early-Diverging Mushroom-Forming Fungi Provides Insights into the Origins of Lignocellulose Decay Capabilities.</title>
        <authorList>
            <person name="Nagy L.G."/>
            <person name="Riley R."/>
            <person name="Tritt A."/>
            <person name="Adam C."/>
            <person name="Daum C."/>
            <person name="Floudas D."/>
            <person name="Sun H."/>
            <person name="Yadav J.S."/>
            <person name="Pangilinan J."/>
            <person name="Larsson K.H."/>
            <person name="Matsuura K."/>
            <person name="Barry K."/>
            <person name="Labutti K."/>
            <person name="Kuo R."/>
            <person name="Ohm R.A."/>
            <person name="Bhattacharya S.S."/>
            <person name="Shirouzu T."/>
            <person name="Yoshinaga Y."/>
            <person name="Martin F.M."/>
            <person name="Grigoriev I.V."/>
            <person name="Hibbett D.S."/>
        </authorList>
    </citation>
    <scope>NUCLEOTIDE SEQUENCE [LARGE SCALE GENOMIC DNA]</scope>
    <source>
        <strain evidence="4 5">HHB12029</strain>
    </source>
</reference>
<dbReference type="STRING" id="1314781.A0A165IXH5"/>
<dbReference type="Pfam" id="PF05368">
    <property type="entry name" value="NmrA"/>
    <property type="match status" value="1"/>
</dbReference>
<evidence type="ECO:0000256" key="1">
    <source>
        <dbReference type="ARBA" id="ARBA00006328"/>
    </source>
</evidence>
<name>A0A165IXH5_EXIGL</name>
<organism evidence="4 5">
    <name type="scientific">Exidia glandulosa HHB12029</name>
    <dbReference type="NCBI Taxonomy" id="1314781"/>
    <lineage>
        <taxon>Eukaryota</taxon>
        <taxon>Fungi</taxon>
        <taxon>Dikarya</taxon>
        <taxon>Basidiomycota</taxon>
        <taxon>Agaricomycotina</taxon>
        <taxon>Agaricomycetes</taxon>
        <taxon>Auriculariales</taxon>
        <taxon>Exidiaceae</taxon>
        <taxon>Exidia</taxon>
    </lineage>
</organism>
<dbReference type="Proteomes" id="UP000077266">
    <property type="component" value="Unassembled WGS sequence"/>
</dbReference>
<dbReference type="EMBL" id="KV425980">
    <property type="protein sequence ID" value="KZV94017.1"/>
    <property type="molecule type" value="Genomic_DNA"/>
</dbReference>
<keyword evidence="5" id="KW-1185">Reference proteome</keyword>
<dbReference type="GO" id="GO:0005634">
    <property type="term" value="C:nucleus"/>
    <property type="evidence" value="ECO:0007669"/>
    <property type="project" value="TreeGrafter"/>
</dbReference>
<dbReference type="PANTHER" id="PTHR42748:SF31">
    <property type="entry name" value="NMRA-LIKE DOMAIN-CONTAINING PROTEIN-RELATED"/>
    <property type="match status" value="1"/>
</dbReference>
<dbReference type="AlphaFoldDB" id="A0A165IXH5"/>
<keyword evidence="2" id="KW-0521">NADP</keyword>
<feature type="domain" description="NmrA-like" evidence="3">
    <location>
        <begin position="11"/>
        <end position="313"/>
    </location>
</feature>
<dbReference type="CDD" id="cd05251">
    <property type="entry name" value="NmrA_like_SDR_a"/>
    <property type="match status" value="1"/>
</dbReference>
<dbReference type="InParanoid" id="A0A165IXH5"/>
<evidence type="ECO:0000259" key="3">
    <source>
        <dbReference type="Pfam" id="PF05368"/>
    </source>
</evidence>
<dbReference type="SUPFAM" id="SSF51735">
    <property type="entry name" value="NAD(P)-binding Rossmann-fold domains"/>
    <property type="match status" value="1"/>
</dbReference>
<dbReference type="InterPro" id="IPR051164">
    <property type="entry name" value="NmrA-like_oxidored"/>
</dbReference>
<sequence>MTVSSDLSAPLVVVIGATGVQGGSVVRNLVQSDKPYRLRGLTRDVSKPAAQELAELGVEVVSANIVVGNESGVQEAFHGADIVFGVTNFWEHMDASREIAEGKLMVDSAKAVGVKLFIFSGLPHVTKLSGGKFSRVAHLDSKAEIVEYARSQIQTVDVQAGYYMTNLTAPLLAPEKQQDGTYIWTMQWNSTTAFPFIDMEADYGLFVRYAIESPEYNKGGGTIYSYGEHASHVKIASILKEVRGITIQIVTLDADAYRTSLEKAGVPPAGLEIFGDLVYVTEFGLYFGKELENEQRKVRAGLARKPRTFEEFLRANPDFLAA</sequence>
<dbReference type="InterPro" id="IPR036291">
    <property type="entry name" value="NAD(P)-bd_dom_sf"/>
</dbReference>
<dbReference type="PANTHER" id="PTHR42748">
    <property type="entry name" value="NITROGEN METABOLITE REPRESSION PROTEIN NMRA FAMILY MEMBER"/>
    <property type="match status" value="1"/>
</dbReference>
<evidence type="ECO:0000313" key="4">
    <source>
        <dbReference type="EMBL" id="KZV94017.1"/>
    </source>
</evidence>
<dbReference type="InterPro" id="IPR008030">
    <property type="entry name" value="NmrA-like"/>
</dbReference>
<evidence type="ECO:0000256" key="2">
    <source>
        <dbReference type="ARBA" id="ARBA00022857"/>
    </source>
</evidence>
<dbReference type="OrthoDB" id="419598at2759"/>
<accession>A0A165IXH5</accession>
<dbReference type="Gene3D" id="3.90.25.10">
    <property type="entry name" value="UDP-galactose 4-epimerase, domain 1"/>
    <property type="match status" value="1"/>
</dbReference>
<gene>
    <name evidence="4" type="ORF">EXIGLDRAFT_709319</name>
</gene>